<keyword evidence="3" id="KW-0509">mRNA transport</keyword>
<organism evidence="9 10">
    <name type="scientific">Phycomyces blakesleeanus</name>
    <dbReference type="NCBI Taxonomy" id="4837"/>
    <lineage>
        <taxon>Eukaryota</taxon>
        <taxon>Fungi</taxon>
        <taxon>Fungi incertae sedis</taxon>
        <taxon>Mucoromycota</taxon>
        <taxon>Mucoromycotina</taxon>
        <taxon>Mucoromycetes</taxon>
        <taxon>Mucorales</taxon>
        <taxon>Phycomycetaceae</taxon>
        <taxon>Phycomyces</taxon>
    </lineage>
</organism>
<comment type="subcellular location">
    <subcellularLocation>
        <location evidence="1">Nucleus</location>
        <location evidence="1">Nuclear pore complex</location>
    </subcellularLocation>
</comment>
<protein>
    <submittedName>
        <fullName evidence="9">Uncharacterized protein</fullName>
    </submittedName>
</protein>
<feature type="transmembrane region" description="Helical" evidence="8">
    <location>
        <begin position="756"/>
        <end position="775"/>
    </location>
</feature>
<keyword evidence="8" id="KW-0472">Membrane</keyword>
<dbReference type="InterPro" id="IPR037700">
    <property type="entry name" value="NUP88/NUP82"/>
</dbReference>
<keyword evidence="4" id="KW-0653">Protein transport</keyword>
<keyword evidence="6" id="KW-0906">Nuclear pore complex</keyword>
<dbReference type="Proteomes" id="UP001448207">
    <property type="component" value="Unassembled WGS sequence"/>
</dbReference>
<evidence type="ECO:0000256" key="3">
    <source>
        <dbReference type="ARBA" id="ARBA00022816"/>
    </source>
</evidence>
<evidence type="ECO:0000256" key="8">
    <source>
        <dbReference type="SAM" id="Phobius"/>
    </source>
</evidence>
<gene>
    <name evidence="9" type="ORF">J3Q64DRAFT_1771752</name>
</gene>
<sequence length="776" mass="88612">MSTSWPTSLSSHPIFRKSDKSLLYTANILATDVPKQSLIAVIFDIYLLVAVSNEIRILNLYKFNKQQETAEEPIKYNVVSLPLIDFEIVQILPCSETGVLVVAGEYKLAAVQLQKAILDQDKDHTDPFTCFIGQPTYYTGFNNVRIIKMEWHPLSTTSLHLMILDNQNILRMFDIGTNLNEPEQTFDLSPPNTSSKSLVSDFKKNMRVTSFTTGGESSASKQWEPLTVFYTLDNGHIYALCPVLPNHSKIKARNWLRILDLTETKLMNNKKEAFLLTESFYIKENLIRLQLEWLQRYTLPCSLYDLEDNDIYIIYDAAAVKHEFKLQKQGPFVITGATRAASPTTDILFTHKPAINVLAIAYAHGAVGVHFLSKDIDAQWNFSAENINTCSPYKVQSRPDLFFAKNLPTATLYETIHFEPTFTSNVKLSVRLIKDPLSVYKIYCQHSGGIHALSFKPWMHKIQELDDQYEANVLRDEIMSLVESWPVEEYPTIVSRLIYSGDSKRRVPMLGAVITTKAIGYSLIGYFWDSRSAVLPLTAATVPSTGFETTDEDENEDESNLTYVAALTSHLENIKLFNNQNELNENCRLAFPLFRISDDLADCLASNILPIYVLPKDIGTSKPECYLDKLTANAAKTLSVIQKLDNTATEIEKRVAAQKLVYENQTNTLEKLSSKLDNILSVETVKVYREKLENAVKNYSHLVERVKTLSRSMADIHSPDVTVEELELFKQISILEYEIDKRQNDKDEFKKVNMSIYIYIIYIILHCSCYYFYYFE</sequence>
<evidence type="ECO:0000313" key="10">
    <source>
        <dbReference type="Proteomes" id="UP001448207"/>
    </source>
</evidence>
<evidence type="ECO:0000256" key="6">
    <source>
        <dbReference type="ARBA" id="ARBA00023132"/>
    </source>
</evidence>
<proteinExistence type="predicted"/>
<accession>A0ABR3ALW9</accession>
<keyword evidence="2" id="KW-0813">Transport</keyword>
<keyword evidence="5" id="KW-0811">Translocation</keyword>
<comment type="caution">
    <text evidence="9">The sequence shown here is derived from an EMBL/GenBank/DDBJ whole genome shotgun (WGS) entry which is preliminary data.</text>
</comment>
<evidence type="ECO:0000256" key="2">
    <source>
        <dbReference type="ARBA" id="ARBA00022448"/>
    </source>
</evidence>
<name>A0ABR3ALW9_PHYBL</name>
<evidence type="ECO:0000256" key="5">
    <source>
        <dbReference type="ARBA" id="ARBA00023010"/>
    </source>
</evidence>
<keyword evidence="10" id="KW-1185">Reference proteome</keyword>
<dbReference type="EMBL" id="JBCLYO010000031">
    <property type="protein sequence ID" value="KAL0076433.1"/>
    <property type="molecule type" value="Genomic_DNA"/>
</dbReference>
<evidence type="ECO:0000256" key="4">
    <source>
        <dbReference type="ARBA" id="ARBA00022927"/>
    </source>
</evidence>
<keyword evidence="8" id="KW-0812">Transmembrane</keyword>
<dbReference type="PANTHER" id="PTHR13257:SF0">
    <property type="entry name" value="NUCLEAR PORE COMPLEX PROTEIN NUP88"/>
    <property type="match status" value="1"/>
</dbReference>
<reference evidence="9 10" key="1">
    <citation type="submission" date="2024-04" db="EMBL/GenBank/DDBJ databases">
        <title>Symmetric and asymmetric DNA N6-adenine methylation regulates different biological responses in Mucorales.</title>
        <authorList>
            <consortium name="Lawrence Berkeley National Laboratory"/>
            <person name="Lax C."/>
            <person name="Mondo S.J."/>
            <person name="Osorio-Concepcion M."/>
            <person name="Muszewska A."/>
            <person name="Corrochano-Luque M."/>
            <person name="Gutierrez G."/>
            <person name="Riley R."/>
            <person name="Lipzen A."/>
            <person name="Guo J."/>
            <person name="Hundley H."/>
            <person name="Amirebrahimi M."/>
            <person name="Ng V."/>
            <person name="Lorenzo-Gutierrez D."/>
            <person name="Binder U."/>
            <person name="Yang J."/>
            <person name="Song Y."/>
            <person name="Canovas D."/>
            <person name="Navarro E."/>
            <person name="Freitag M."/>
            <person name="Gabaldon T."/>
            <person name="Grigoriev I.V."/>
            <person name="Corrochano L.M."/>
            <person name="Nicolas F.E."/>
            <person name="Garre V."/>
        </authorList>
    </citation>
    <scope>NUCLEOTIDE SEQUENCE [LARGE SCALE GENOMIC DNA]</scope>
    <source>
        <strain evidence="9 10">L51</strain>
    </source>
</reference>
<keyword evidence="8" id="KW-1133">Transmembrane helix</keyword>
<dbReference type="PANTHER" id="PTHR13257">
    <property type="entry name" value="NUCLEOPORIN NUP84-RELATED"/>
    <property type="match status" value="1"/>
</dbReference>
<evidence type="ECO:0000313" key="9">
    <source>
        <dbReference type="EMBL" id="KAL0076433.1"/>
    </source>
</evidence>
<evidence type="ECO:0000256" key="1">
    <source>
        <dbReference type="ARBA" id="ARBA00004567"/>
    </source>
</evidence>
<evidence type="ECO:0000256" key="7">
    <source>
        <dbReference type="ARBA" id="ARBA00023242"/>
    </source>
</evidence>
<keyword evidence="7" id="KW-0539">Nucleus</keyword>